<feature type="domain" description="HTH LytTR-type" evidence="5">
    <location>
        <begin position="131"/>
        <end position="229"/>
    </location>
</feature>
<dbReference type="Pfam" id="PF04397">
    <property type="entry name" value="LytTR"/>
    <property type="match status" value="1"/>
</dbReference>
<feature type="domain" description="Response regulatory" evidence="4">
    <location>
        <begin position="3"/>
        <end position="120"/>
    </location>
</feature>
<name>A0ABT2M0S6_9FIRM</name>
<protein>
    <recommendedName>
        <fullName evidence="1">Stage 0 sporulation protein A homolog</fullName>
    </recommendedName>
</protein>
<comment type="function">
    <text evidence="2">May play the central regulatory role in sporulation. It may be an element of the effector pathway responsible for the activation of sporulation genes in response to nutritional stress. Spo0A may act in concert with spo0H (a sigma factor) to control the expression of some genes that are critical to the sporulation process.</text>
</comment>
<evidence type="ECO:0000256" key="3">
    <source>
        <dbReference type="PROSITE-ProRule" id="PRU00169"/>
    </source>
</evidence>
<dbReference type="PROSITE" id="PS50930">
    <property type="entry name" value="HTH_LYTTR"/>
    <property type="match status" value="1"/>
</dbReference>
<gene>
    <name evidence="6" type="ORF">N5B56_08445</name>
</gene>
<keyword evidence="3" id="KW-0597">Phosphoprotein</keyword>
<evidence type="ECO:0000256" key="2">
    <source>
        <dbReference type="ARBA" id="ARBA00024867"/>
    </source>
</evidence>
<dbReference type="SUPFAM" id="SSF52172">
    <property type="entry name" value="CheY-like"/>
    <property type="match status" value="1"/>
</dbReference>
<evidence type="ECO:0000313" key="7">
    <source>
        <dbReference type="Proteomes" id="UP001431199"/>
    </source>
</evidence>
<dbReference type="InterPro" id="IPR007492">
    <property type="entry name" value="LytTR_DNA-bd_dom"/>
</dbReference>
<dbReference type="SMART" id="SM00448">
    <property type="entry name" value="REC"/>
    <property type="match status" value="1"/>
</dbReference>
<accession>A0ABT2M0S6</accession>
<evidence type="ECO:0000259" key="5">
    <source>
        <dbReference type="PROSITE" id="PS50930"/>
    </source>
</evidence>
<dbReference type="InterPro" id="IPR046947">
    <property type="entry name" value="LytR-like"/>
</dbReference>
<dbReference type="Pfam" id="PF00072">
    <property type="entry name" value="Response_reg"/>
    <property type="match status" value="1"/>
</dbReference>
<keyword evidence="6" id="KW-0238">DNA-binding</keyword>
<comment type="caution">
    <text evidence="6">The sequence shown here is derived from an EMBL/GenBank/DDBJ whole genome shotgun (WGS) entry which is preliminary data.</text>
</comment>
<dbReference type="PANTHER" id="PTHR37299:SF1">
    <property type="entry name" value="STAGE 0 SPORULATION PROTEIN A HOMOLOG"/>
    <property type="match status" value="1"/>
</dbReference>
<dbReference type="RefSeq" id="WP_178514746.1">
    <property type="nucleotide sequence ID" value="NZ_JAODBU010000007.1"/>
</dbReference>
<dbReference type="PANTHER" id="PTHR37299">
    <property type="entry name" value="TRANSCRIPTIONAL REGULATOR-RELATED"/>
    <property type="match status" value="1"/>
</dbReference>
<evidence type="ECO:0000256" key="1">
    <source>
        <dbReference type="ARBA" id="ARBA00018672"/>
    </source>
</evidence>
<dbReference type="Gene3D" id="2.40.50.1020">
    <property type="entry name" value="LytTr DNA-binding domain"/>
    <property type="match status" value="1"/>
</dbReference>
<organism evidence="6 7">
    <name type="scientific">Eubacterium album</name>
    <dbReference type="NCBI Taxonomy" id="2978477"/>
    <lineage>
        <taxon>Bacteria</taxon>
        <taxon>Bacillati</taxon>
        <taxon>Bacillota</taxon>
        <taxon>Clostridia</taxon>
        <taxon>Eubacteriales</taxon>
        <taxon>Eubacteriaceae</taxon>
        <taxon>Eubacterium</taxon>
    </lineage>
</organism>
<dbReference type="Proteomes" id="UP001431199">
    <property type="component" value="Unassembled WGS sequence"/>
</dbReference>
<proteinExistence type="predicted"/>
<dbReference type="InterPro" id="IPR001789">
    <property type="entry name" value="Sig_transdc_resp-reg_receiver"/>
</dbReference>
<keyword evidence="7" id="KW-1185">Reference proteome</keyword>
<dbReference type="GO" id="GO:0003677">
    <property type="term" value="F:DNA binding"/>
    <property type="evidence" value="ECO:0007669"/>
    <property type="project" value="UniProtKB-KW"/>
</dbReference>
<dbReference type="InterPro" id="IPR011006">
    <property type="entry name" value="CheY-like_superfamily"/>
</dbReference>
<dbReference type="EMBL" id="JAODBU010000007">
    <property type="protein sequence ID" value="MCT7399109.1"/>
    <property type="molecule type" value="Genomic_DNA"/>
</dbReference>
<evidence type="ECO:0000259" key="4">
    <source>
        <dbReference type="PROSITE" id="PS50110"/>
    </source>
</evidence>
<dbReference type="PROSITE" id="PS50110">
    <property type="entry name" value="RESPONSE_REGULATORY"/>
    <property type="match status" value="1"/>
</dbReference>
<evidence type="ECO:0000313" key="6">
    <source>
        <dbReference type="EMBL" id="MCT7399109.1"/>
    </source>
</evidence>
<dbReference type="Gene3D" id="3.40.50.2300">
    <property type="match status" value="1"/>
</dbReference>
<feature type="modified residue" description="4-aspartylphosphate" evidence="3">
    <location>
        <position position="57"/>
    </location>
</feature>
<dbReference type="SMART" id="SM00850">
    <property type="entry name" value="LytTR"/>
    <property type="match status" value="1"/>
</dbReference>
<reference evidence="6" key="1">
    <citation type="submission" date="2022-09" db="EMBL/GenBank/DDBJ databases">
        <title>Eubacterium sp. LFL-14 isolated from human feces.</title>
        <authorList>
            <person name="Liu F."/>
        </authorList>
    </citation>
    <scope>NUCLEOTIDE SEQUENCE</scope>
    <source>
        <strain evidence="6">LFL-14</strain>
    </source>
</reference>
<sequence>MINIAIVEDEKLYVSQLKEYISRYEKESGNRINVRVFPDGAEIVENYSGDFDIILMDIQMKYMDGMTAAEQIRKLDSEVIIMFITNMTQYAIRGYEVDALDYVVKPVEYFPFSQKLDRAIGRLQNKKKVFVSIPVEDGVLKMEIDDIYYVESMGHSLIYRTKKGEFTARGTMKDMEEILSPYGFFRCNKGYIVNLKYVDGVKEGVCLINDEELLISRAKKKPFMEALVNYMSGVTE</sequence>